<dbReference type="GO" id="GO:0046872">
    <property type="term" value="F:metal ion binding"/>
    <property type="evidence" value="ECO:0007669"/>
    <property type="project" value="UniProtKB-KW"/>
</dbReference>
<comment type="caution">
    <text evidence="8">The sequence shown here is derived from an EMBL/GenBank/DDBJ whole genome shotgun (WGS) entry which is preliminary data.</text>
</comment>
<dbReference type="OrthoDB" id="2011769at2759"/>
<organism evidence="8 9">
    <name type="scientific">Protomyces lactucae-debilis</name>
    <dbReference type="NCBI Taxonomy" id="2754530"/>
    <lineage>
        <taxon>Eukaryota</taxon>
        <taxon>Fungi</taxon>
        <taxon>Dikarya</taxon>
        <taxon>Ascomycota</taxon>
        <taxon>Taphrinomycotina</taxon>
        <taxon>Taphrinomycetes</taxon>
        <taxon>Taphrinales</taxon>
        <taxon>Protomycetaceae</taxon>
        <taxon>Protomyces</taxon>
    </lineage>
</organism>
<feature type="binding site" evidence="5">
    <location>
        <position position="52"/>
    </location>
    <ligand>
        <name>Mg(2+)</name>
        <dbReference type="ChEBI" id="CHEBI:18420"/>
    </ligand>
</feature>
<evidence type="ECO:0000256" key="2">
    <source>
        <dbReference type="ARBA" id="ARBA00022741"/>
    </source>
</evidence>
<feature type="binding site" evidence="4">
    <location>
        <position position="74"/>
    </location>
    <ligand>
        <name>GTP</name>
        <dbReference type="ChEBI" id="CHEBI:37565"/>
    </ligand>
</feature>
<evidence type="ECO:0000256" key="3">
    <source>
        <dbReference type="ARBA" id="ARBA00023134"/>
    </source>
</evidence>
<evidence type="ECO:0000313" key="9">
    <source>
        <dbReference type="Proteomes" id="UP000193685"/>
    </source>
</evidence>
<dbReference type="InterPro" id="IPR044154">
    <property type="entry name" value="Arl8a/8b"/>
</dbReference>
<dbReference type="NCBIfam" id="TIGR00231">
    <property type="entry name" value="small_GTP"/>
    <property type="match status" value="1"/>
</dbReference>
<dbReference type="OMA" id="FRNMWER"/>
<dbReference type="PANTHER" id="PTHR45732">
    <property type="entry name" value="ADP-RIBOSYLATION FACTOR-LIKE PROTEIN 8"/>
    <property type="match status" value="1"/>
</dbReference>
<sequence length="182" mass="20360">MWNPFKAFWNYLLSLLWATEMEVTLVGLQNSGKSTLLHVLAGGVFTEDTIPTVGFNMRKVTKGRVTMKCWDLGGQPRFRSMWERYCRNVTAIVFVVDSADASKLATAGTELHGLVRKDTLKGIPLLVLANKNDLPGHLTVDEVIEKLGLSKVEGREVSCYSISVKEGKNLDCVVEWLMRRGK</sequence>
<keyword evidence="5" id="KW-0460">Magnesium</keyword>
<dbReference type="PROSITE" id="PS51417">
    <property type="entry name" value="ARF"/>
    <property type="match status" value="1"/>
</dbReference>
<reference evidence="8 9" key="1">
    <citation type="submission" date="2016-07" db="EMBL/GenBank/DDBJ databases">
        <title>Pervasive Adenine N6-methylation of Active Genes in Fungi.</title>
        <authorList>
            <consortium name="DOE Joint Genome Institute"/>
            <person name="Mondo S.J."/>
            <person name="Dannebaum R.O."/>
            <person name="Kuo R.C."/>
            <person name="Labutti K."/>
            <person name="Haridas S."/>
            <person name="Kuo A."/>
            <person name="Salamov A."/>
            <person name="Ahrendt S.R."/>
            <person name="Lipzen A."/>
            <person name="Sullivan W."/>
            <person name="Andreopoulos W.B."/>
            <person name="Clum A."/>
            <person name="Lindquist E."/>
            <person name="Daum C."/>
            <person name="Ramamoorthy G.K."/>
            <person name="Gryganskyi A."/>
            <person name="Culley D."/>
            <person name="Magnuson J.K."/>
            <person name="James T.Y."/>
            <person name="O'Malley M.A."/>
            <person name="Stajich J.E."/>
            <person name="Spatafora J.W."/>
            <person name="Visel A."/>
            <person name="Grigoriev I.V."/>
        </authorList>
    </citation>
    <scope>NUCLEOTIDE SEQUENCE [LARGE SCALE GENOMIC DNA]</scope>
    <source>
        <strain evidence="8 9">12-1054</strain>
    </source>
</reference>
<keyword evidence="9" id="KW-1185">Reference proteome</keyword>
<dbReference type="PROSITE" id="PS51419">
    <property type="entry name" value="RAB"/>
    <property type="match status" value="1"/>
</dbReference>
<dbReference type="RefSeq" id="XP_040723033.1">
    <property type="nucleotide sequence ID" value="XM_040866133.1"/>
</dbReference>
<dbReference type="CDD" id="cd04159">
    <property type="entry name" value="Arl10_like"/>
    <property type="match status" value="1"/>
</dbReference>
<accession>A0A1Y2F0K2</accession>
<protein>
    <submittedName>
        <fullName evidence="8">ADP-ribosylation factor family protein</fullName>
    </submittedName>
</protein>
<gene>
    <name evidence="8" type="ORF">BCR37DRAFT_155508</name>
</gene>
<dbReference type="GO" id="GO:0015031">
    <property type="term" value="P:protein transport"/>
    <property type="evidence" value="ECO:0007669"/>
    <property type="project" value="InterPro"/>
</dbReference>
<evidence type="ECO:0000256" key="4">
    <source>
        <dbReference type="PIRSR" id="PIRSR606689-1"/>
    </source>
</evidence>
<keyword evidence="3 4" id="KW-0342">GTP-binding</keyword>
<feature type="binding site" evidence="4">
    <location>
        <begin position="27"/>
        <end position="34"/>
    </location>
    <ligand>
        <name>GTP</name>
        <dbReference type="ChEBI" id="CHEBI:37565"/>
    </ligand>
</feature>
<name>A0A1Y2F0K2_PROLT</name>
<dbReference type="SMART" id="SM00177">
    <property type="entry name" value="ARF"/>
    <property type="match status" value="1"/>
</dbReference>
<dbReference type="SMART" id="SM00175">
    <property type="entry name" value="RAB"/>
    <property type="match status" value="1"/>
</dbReference>
<dbReference type="STRING" id="56484.A0A1Y2F0K2"/>
<keyword evidence="5" id="KW-0479">Metal-binding</keyword>
<feature type="binding site" evidence="4">
    <location>
        <begin position="130"/>
        <end position="133"/>
    </location>
    <ligand>
        <name>GTP</name>
        <dbReference type="ChEBI" id="CHEBI:37565"/>
    </ligand>
</feature>
<dbReference type="Proteomes" id="UP000193685">
    <property type="component" value="Unassembled WGS sequence"/>
</dbReference>
<proteinExistence type="inferred from homology"/>
<dbReference type="InterPro" id="IPR005225">
    <property type="entry name" value="Small_GTP-bd"/>
</dbReference>
<dbReference type="GO" id="GO:0003924">
    <property type="term" value="F:GTPase activity"/>
    <property type="evidence" value="ECO:0007669"/>
    <property type="project" value="InterPro"/>
</dbReference>
<evidence type="ECO:0000256" key="7">
    <source>
        <dbReference type="SAM" id="SignalP"/>
    </source>
</evidence>
<dbReference type="GO" id="GO:0005525">
    <property type="term" value="F:GTP binding"/>
    <property type="evidence" value="ECO:0007669"/>
    <property type="project" value="UniProtKB-KW"/>
</dbReference>
<dbReference type="GO" id="GO:0098852">
    <property type="term" value="C:lytic vacuole membrane"/>
    <property type="evidence" value="ECO:0007669"/>
    <property type="project" value="TreeGrafter"/>
</dbReference>
<keyword evidence="2 4" id="KW-0547">Nucleotide-binding</keyword>
<dbReference type="Gene3D" id="3.40.50.300">
    <property type="entry name" value="P-loop containing nucleotide triphosphate hydrolases"/>
    <property type="match status" value="1"/>
</dbReference>
<dbReference type="PANTHER" id="PTHR45732:SF7">
    <property type="entry name" value="ADP-RIBOSYLATION FACTOR-LIKE PROTEIN 8"/>
    <property type="match status" value="1"/>
</dbReference>
<dbReference type="SMART" id="SM00178">
    <property type="entry name" value="SAR"/>
    <property type="match status" value="1"/>
</dbReference>
<feature type="chain" id="PRO_5012553560" evidence="7">
    <location>
        <begin position="19"/>
        <end position="182"/>
    </location>
</feature>
<dbReference type="PRINTS" id="PR00328">
    <property type="entry name" value="SAR1GTPBP"/>
</dbReference>
<feature type="binding site" evidence="5">
    <location>
        <position position="34"/>
    </location>
    <ligand>
        <name>Mg(2+)</name>
        <dbReference type="ChEBI" id="CHEBI:18420"/>
    </ligand>
</feature>
<evidence type="ECO:0000256" key="5">
    <source>
        <dbReference type="PIRSR" id="PIRSR606689-2"/>
    </source>
</evidence>
<feature type="signal peptide" evidence="7">
    <location>
        <begin position="1"/>
        <end position="18"/>
    </location>
</feature>
<evidence type="ECO:0000256" key="6">
    <source>
        <dbReference type="RuleBase" id="RU003925"/>
    </source>
</evidence>
<dbReference type="EMBL" id="MCFI01000020">
    <property type="protein sequence ID" value="ORY77412.1"/>
    <property type="molecule type" value="Genomic_DNA"/>
</dbReference>
<comment type="similarity">
    <text evidence="1 6">Belongs to the small GTPase superfamily. Arf family.</text>
</comment>
<dbReference type="FunFam" id="3.40.50.300:FF:001120">
    <property type="entry name" value="ADP-ribosylation factor family"/>
    <property type="match status" value="1"/>
</dbReference>
<dbReference type="SUPFAM" id="SSF52540">
    <property type="entry name" value="P-loop containing nucleoside triphosphate hydrolases"/>
    <property type="match status" value="1"/>
</dbReference>
<evidence type="ECO:0000256" key="1">
    <source>
        <dbReference type="ARBA" id="ARBA00010290"/>
    </source>
</evidence>
<keyword evidence="7" id="KW-0732">Signal</keyword>
<dbReference type="InterPro" id="IPR006689">
    <property type="entry name" value="Small_GTPase_ARF/SAR"/>
</dbReference>
<evidence type="ECO:0000313" key="8">
    <source>
        <dbReference type="EMBL" id="ORY77412.1"/>
    </source>
</evidence>
<dbReference type="AlphaFoldDB" id="A0A1Y2F0K2"/>
<dbReference type="Pfam" id="PF00025">
    <property type="entry name" value="Arf"/>
    <property type="match status" value="1"/>
</dbReference>
<dbReference type="GeneID" id="63782732"/>
<dbReference type="InterPro" id="IPR027417">
    <property type="entry name" value="P-loop_NTPase"/>
</dbReference>